<protein>
    <recommendedName>
        <fullName evidence="4">BZIP domain-containing protein</fullName>
    </recommendedName>
</protein>
<feature type="coiled-coil region" evidence="1">
    <location>
        <begin position="98"/>
        <end position="125"/>
    </location>
</feature>
<dbReference type="Proteomes" id="UP001390339">
    <property type="component" value="Unassembled WGS sequence"/>
</dbReference>
<reference evidence="2 3" key="1">
    <citation type="journal article" date="2024" name="IMA Fungus">
        <title>Apiospora arundinis, a panoply of carbohydrate-active enzymes and secondary metabolites.</title>
        <authorList>
            <person name="Sorensen T."/>
            <person name="Petersen C."/>
            <person name="Muurmann A.T."/>
            <person name="Christiansen J.V."/>
            <person name="Brundto M.L."/>
            <person name="Overgaard C.K."/>
            <person name="Boysen A.T."/>
            <person name="Wollenberg R.D."/>
            <person name="Larsen T.O."/>
            <person name="Sorensen J.L."/>
            <person name="Nielsen K.L."/>
            <person name="Sondergaard T.E."/>
        </authorList>
    </citation>
    <scope>NUCLEOTIDE SEQUENCE [LARGE SCALE GENOMIC DNA]</scope>
    <source>
        <strain evidence="2 3">AAU 773</strain>
    </source>
</reference>
<keyword evidence="3" id="KW-1185">Reference proteome</keyword>
<evidence type="ECO:0000313" key="3">
    <source>
        <dbReference type="Proteomes" id="UP001390339"/>
    </source>
</evidence>
<dbReference type="EMBL" id="JAPCWZ010000006">
    <property type="protein sequence ID" value="KAK8860032.1"/>
    <property type="molecule type" value="Genomic_DNA"/>
</dbReference>
<accession>A0ABR2IB68</accession>
<evidence type="ECO:0000313" key="2">
    <source>
        <dbReference type="EMBL" id="KAK8860032.1"/>
    </source>
</evidence>
<gene>
    <name evidence="2" type="ORF">PGQ11_010766</name>
</gene>
<proteinExistence type="predicted"/>
<evidence type="ECO:0000256" key="1">
    <source>
        <dbReference type="SAM" id="Coils"/>
    </source>
</evidence>
<organism evidence="2 3">
    <name type="scientific">Apiospora arundinis</name>
    <dbReference type="NCBI Taxonomy" id="335852"/>
    <lineage>
        <taxon>Eukaryota</taxon>
        <taxon>Fungi</taxon>
        <taxon>Dikarya</taxon>
        <taxon>Ascomycota</taxon>
        <taxon>Pezizomycotina</taxon>
        <taxon>Sordariomycetes</taxon>
        <taxon>Xylariomycetidae</taxon>
        <taxon>Amphisphaeriales</taxon>
        <taxon>Apiosporaceae</taxon>
        <taxon>Apiospora</taxon>
    </lineage>
</organism>
<name>A0ABR2IB68_9PEZI</name>
<evidence type="ECO:0008006" key="4">
    <source>
        <dbReference type="Google" id="ProtNLM"/>
    </source>
</evidence>
<dbReference type="CDD" id="cd14686">
    <property type="entry name" value="bZIP"/>
    <property type="match status" value="1"/>
</dbReference>
<comment type="caution">
    <text evidence="2">The sequence shown here is derived from an EMBL/GenBank/DDBJ whole genome shotgun (WGS) entry which is preliminary data.</text>
</comment>
<keyword evidence="1" id="KW-0175">Coiled coil</keyword>
<sequence length="420" mass="46461">MIEVKVVKCSPWCYVIGGIDSKPLWPGLSVSVAAQPVSKISERFVTVVLQSHNLQVKTPRSNPTTKSVTNYGVLASMEAEQELKRRRERGRQAQAAFRKRQAKAAQSIQEEHQKLREAIESIVRVASIDDRPELLSAIRQAAGAAGVEAEHLEVSVISNVALSASTAVLACPSYGSVTATHNNTMNSAMVNIGASNWKSRAVPAFTWSKAHQHYRPPVVMGNFWFDPLRATNITTTPEDVVPYVGQGRYTLGGLLFWGVLDHVTNACTHAHNPTSCEELQSNLRRSMSHSKLLSMAKAHRQSLHDGLVDGKHAITTDQNALPAMRRTIDGNYASERNETSAWLLPKEVEGHVRRRLGRQIFGRLELAAKAPDSSEAHRALKETIHKMVDAFMCFGNGPSWNDSFVDLVFNEWAAQETHRC</sequence>